<evidence type="ECO:0000256" key="1">
    <source>
        <dbReference type="ARBA" id="ARBA00022741"/>
    </source>
</evidence>
<keyword evidence="3" id="KW-0238">DNA-binding</keyword>
<feature type="domain" description="DNA mismatch repair proteins mutS family" evidence="5">
    <location>
        <begin position="1"/>
        <end position="172"/>
    </location>
</feature>
<keyword evidence="2" id="KW-0067">ATP-binding</keyword>
<sequence>MSGKSTLLKALGICVYLANAGFPVPAAEAAIPKYDSIFVFINLNDDLQSGYSHFMTEVINLKQVVTTAKSSRCFAVFDELFRGTNIEDAFEISETTLKGLLNYKNSMFLVSSHLHQLVTIPQITAGQIACHYLDCSLKDNNPAFTYQLKEGWTDIKIGKVLFEKEGLNEILAAE</sequence>
<evidence type="ECO:0000256" key="3">
    <source>
        <dbReference type="ARBA" id="ARBA00023125"/>
    </source>
</evidence>
<accession>A0A255YUW0</accession>
<keyword evidence="1" id="KW-0547">Nucleotide-binding</keyword>
<keyword evidence="7" id="KW-1185">Reference proteome</keyword>
<proteinExistence type="predicted"/>
<dbReference type="OrthoDB" id="9802448at2"/>
<feature type="chain" id="PRO_5013236908" description="DNA mismatch repair proteins mutS family domain-containing protein" evidence="4">
    <location>
        <begin position="21"/>
        <end position="174"/>
    </location>
</feature>
<keyword evidence="4" id="KW-0732">Signal</keyword>
<feature type="signal peptide" evidence="4">
    <location>
        <begin position="1"/>
        <end position="20"/>
    </location>
</feature>
<gene>
    <name evidence="6" type="ORF">CHU92_13940</name>
</gene>
<evidence type="ECO:0000256" key="4">
    <source>
        <dbReference type="SAM" id="SignalP"/>
    </source>
</evidence>
<dbReference type="EMBL" id="NOXV01000302">
    <property type="protein sequence ID" value="OYQ33017.1"/>
    <property type="molecule type" value="Genomic_DNA"/>
</dbReference>
<evidence type="ECO:0000313" key="6">
    <source>
        <dbReference type="EMBL" id="OYQ33017.1"/>
    </source>
</evidence>
<dbReference type="GO" id="GO:0005524">
    <property type="term" value="F:ATP binding"/>
    <property type="evidence" value="ECO:0007669"/>
    <property type="project" value="UniProtKB-KW"/>
</dbReference>
<dbReference type="PANTHER" id="PTHR11361:SF99">
    <property type="entry name" value="DNA MISMATCH REPAIR PROTEIN"/>
    <property type="match status" value="1"/>
</dbReference>
<dbReference type="InterPro" id="IPR000432">
    <property type="entry name" value="DNA_mismatch_repair_MutS_C"/>
</dbReference>
<dbReference type="Gene3D" id="3.40.50.300">
    <property type="entry name" value="P-loop containing nucleotide triphosphate hydrolases"/>
    <property type="match status" value="1"/>
</dbReference>
<evidence type="ECO:0000256" key="2">
    <source>
        <dbReference type="ARBA" id="ARBA00022840"/>
    </source>
</evidence>
<dbReference type="GO" id="GO:0140664">
    <property type="term" value="F:ATP-dependent DNA damage sensor activity"/>
    <property type="evidence" value="ECO:0007669"/>
    <property type="project" value="InterPro"/>
</dbReference>
<dbReference type="SMART" id="SM00534">
    <property type="entry name" value="MUTSac"/>
    <property type="match status" value="1"/>
</dbReference>
<dbReference type="GO" id="GO:0030983">
    <property type="term" value="F:mismatched DNA binding"/>
    <property type="evidence" value="ECO:0007669"/>
    <property type="project" value="InterPro"/>
</dbReference>
<dbReference type="PANTHER" id="PTHR11361">
    <property type="entry name" value="DNA MISMATCH REPAIR PROTEIN MUTS FAMILY MEMBER"/>
    <property type="match status" value="1"/>
</dbReference>
<dbReference type="GO" id="GO:0005829">
    <property type="term" value="C:cytosol"/>
    <property type="evidence" value="ECO:0007669"/>
    <property type="project" value="TreeGrafter"/>
</dbReference>
<dbReference type="Proteomes" id="UP000216605">
    <property type="component" value="Unassembled WGS sequence"/>
</dbReference>
<organism evidence="6 7">
    <name type="scientific">Flavobacterium cyanobacteriorum</name>
    <dbReference type="NCBI Taxonomy" id="2022802"/>
    <lineage>
        <taxon>Bacteria</taxon>
        <taxon>Pseudomonadati</taxon>
        <taxon>Bacteroidota</taxon>
        <taxon>Flavobacteriia</taxon>
        <taxon>Flavobacteriales</taxon>
        <taxon>Flavobacteriaceae</taxon>
        <taxon>Flavobacterium</taxon>
    </lineage>
</organism>
<evidence type="ECO:0000313" key="7">
    <source>
        <dbReference type="Proteomes" id="UP000216605"/>
    </source>
</evidence>
<name>A0A255YUW0_9FLAO</name>
<protein>
    <recommendedName>
        <fullName evidence="5">DNA mismatch repair proteins mutS family domain-containing protein</fullName>
    </recommendedName>
</protein>
<dbReference type="AlphaFoldDB" id="A0A255YUW0"/>
<evidence type="ECO:0000259" key="5">
    <source>
        <dbReference type="SMART" id="SM00534"/>
    </source>
</evidence>
<dbReference type="Pfam" id="PF00488">
    <property type="entry name" value="MutS_V"/>
    <property type="match status" value="1"/>
</dbReference>
<dbReference type="GO" id="GO:0006298">
    <property type="term" value="P:mismatch repair"/>
    <property type="evidence" value="ECO:0007669"/>
    <property type="project" value="InterPro"/>
</dbReference>
<reference evidence="6 7" key="1">
    <citation type="submission" date="2017-07" db="EMBL/GenBank/DDBJ databases">
        <title>Flavobacterium cyanobacteriorum sp. nov., isolated from cyanobacterial aggregates in a eutrophic lake.</title>
        <authorList>
            <person name="Cai H."/>
        </authorList>
    </citation>
    <scope>NUCLEOTIDE SEQUENCE [LARGE SCALE GENOMIC DNA]</scope>
    <source>
        <strain evidence="6 7">TH021</strain>
    </source>
</reference>
<dbReference type="InterPro" id="IPR027417">
    <property type="entry name" value="P-loop_NTPase"/>
</dbReference>
<comment type="caution">
    <text evidence="6">The sequence shown here is derived from an EMBL/GenBank/DDBJ whole genome shotgun (WGS) entry which is preliminary data.</text>
</comment>
<dbReference type="InterPro" id="IPR045076">
    <property type="entry name" value="MutS"/>
</dbReference>
<dbReference type="SUPFAM" id="SSF52540">
    <property type="entry name" value="P-loop containing nucleoside triphosphate hydrolases"/>
    <property type="match status" value="1"/>
</dbReference>